<keyword evidence="2" id="KW-1185">Reference proteome</keyword>
<protein>
    <submittedName>
        <fullName evidence="1">IS66 Orf2 like protein</fullName>
    </submittedName>
</protein>
<evidence type="ECO:0000313" key="1">
    <source>
        <dbReference type="EMBL" id="SPT70204.1"/>
    </source>
</evidence>
<dbReference type="OrthoDB" id="4956084at2"/>
<evidence type="ECO:0000313" key="2">
    <source>
        <dbReference type="Proteomes" id="UP000250086"/>
    </source>
</evidence>
<sequence length="112" mass="12996">MRFFETGEIYYCSAPVDWRMRMRSLSSYSSALLGINIRDKDCYVIFRNRHGNALRALHYRQGQMMMLEAALDEDRAKYPMVRIENGKAVFTLSREELACLFNRGVGAVTTSR</sequence>
<organism evidence="1 2">
    <name type="scientific">Anaerobiospirillum thomasii</name>
    <dbReference type="NCBI Taxonomy" id="179995"/>
    <lineage>
        <taxon>Bacteria</taxon>
        <taxon>Pseudomonadati</taxon>
        <taxon>Pseudomonadota</taxon>
        <taxon>Gammaproteobacteria</taxon>
        <taxon>Aeromonadales</taxon>
        <taxon>Succinivibrionaceae</taxon>
        <taxon>Anaerobiospirillum</taxon>
    </lineage>
</organism>
<dbReference type="AlphaFoldDB" id="A0A2X0X346"/>
<dbReference type="InterPro" id="IPR008878">
    <property type="entry name" value="Transposase_IS66_Orf2"/>
</dbReference>
<dbReference type="RefSeq" id="WP_113744302.1">
    <property type="nucleotide sequence ID" value="NZ_UAPU01000005.1"/>
</dbReference>
<reference evidence="1 2" key="1">
    <citation type="submission" date="2018-06" db="EMBL/GenBank/DDBJ databases">
        <authorList>
            <consortium name="Pathogen Informatics"/>
            <person name="Doyle S."/>
        </authorList>
    </citation>
    <scope>NUCLEOTIDE SEQUENCE [LARGE SCALE GENOMIC DNA]</scope>
    <source>
        <strain evidence="1 2">NCTC13093</strain>
    </source>
</reference>
<name>A0A2X0X346_9GAMM</name>
<dbReference type="Proteomes" id="UP000250086">
    <property type="component" value="Unassembled WGS sequence"/>
</dbReference>
<proteinExistence type="predicted"/>
<gene>
    <name evidence="1" type="ORF">NCTC13093_01613</name>
</gene>
<accession>A0A2X0X346</accession>
<dbReference type="EMBL" id="UAPV01000001">
    <property type="protein sequence ID" value="SPT70204.1"/>
    <property type="molecule type" value="Genomic_DNA"/>
</dbReference>
<dbReference type="Pfam" id="PF05717">
    <property type="entry name" value="TnpB_IS66"/>
    <property type="match status" value="1"/>
</dbReference>